<name>F2F5P7_SOLSS</name>
<dbReference type="GO" id="GO:0003677">
    <property type="term" value="F:DNA binding"/>
    <property type="evidence" value="ECO:0007669"/>
    <property type="project" value="UniProtKB-KW"/>
</dbReference>
<dbReference type="Proteomes" id="UP000006691">
    <property type="component" value="Chromosome"/>
</dbReference>
<keyword evidence="2" id="KW-1185">Reference proteome</keyword>
<keyword evidence="1" id="KW-0808">Transferase</keyword>
<keyword evidence="1" id="KW-0238">DNA-binding</keyword>
<dbReference type="GO" id="GO:0008483">
    <property type="term" value="F:transaminase activity"/>
    <property type="evidence" value="ECO:0007669"/>
    <property type="project" value="UniProtKB-KW"/>
</dbReference>
<organism evidence="1 2">
    <name type="scientific">Solibacillus silvestris (strain StLB046)</name>
    <name type="common">Bacillus silvestris</name>
    <dbReference type="NCBI Taxonomy" id="1002809"/>
    <lineage>
        <taxon>Bacteria</taxon>
        <taxon>Bacillati</taxon>
        <taxon>Bacillota</taxon>
        <taxon>Bacilli</taxon>
        <taxon>Bacillales</taxon>
        <taxon>Caryophanaceae</taxon>
        <taxon>Solibacillus</taxon>
    </lineage>
</organism>
<proteinExistence type="predicted"/>
<dbReference type="HOGENOM" id="CLU_2958349_0_0_9"/>
<dbReference type="EMBL" id="AP012157">
    <property type="protein sequence ID" value="BAK16580.1"/>
    <property type="molecule type" value="Genomic_DNA"/>
</dbReference>
<keyword evidence="1" id="KW-0032">Aminotransferase</keyword>
<dbReference type="AlphaFoldDB" id="F2F5P7"/>
<reference evidence="1 2" key="2">
    <citation type="journal article" date="2012" name="J. Biosci. Bioeng.">
        <title>Complete genome sequence and characterization of the N-acylhomoserine lactone-degrading gene of the potato leaf-associated Solibacillus silvestris.</title>
        <authorList>
            <person name="Morohoshi T."/>
            <person name="Tominaga Y."/>
            <person name="Someya N."/>
            <person name="Ikeda T."/>
        </authorList>
    </citation>
    <scope>NUCLEOTIDE SEQUENCE [LARGE SCALE GENOMIC DNA]</scope>
    <source>
        <strain evidence="1 2">StLB046</strain>
    </source>
</reference>
<sequence length="59" mass="6862">MVVGNSCPERAVRISVCVIKYCLPYNFHIVWLLCACYDIPNLVGRFLERQAGIWYKKLV</sequence>
<reference evidence="2" key="1">
    <citation type="submission" date="2011-04" db="EMBL/GenBank/DDBJ databases">
        <title>Genome sequence of Solibacillus silvestris StLB046.</title>
        <authorList>
            <person name="Morohoshi T."/>
            <person name="Someya N."/>
            <person name="Ikeda T."/>
        </authorList>
    </citation>
    <scope>NUCLEOTIDE SEQUENCE [LARGE SCALE GENOMIC DNA]</scope>
    <source>
        <strain evidence="2">StLB046</strain>
    </source>
</reference>
<evidence type="ECO:0000313" key="1">
    <source>
        <dbReference type="EMBL" id="BAK16580.1"/>
    </source>
</evidence>
<protein>
    <submittedName>
        <fullName evidence="1">Transcriptional regulator containing a DNA-binding HTH domain and an aminotransferase domain</fullName>
    </submittedName>
</protein>
<evidence type="ECO:0000313" key="2">
    <source>
        <dbReference type="Proteomes" id="UP000006691"/>
    </source>
</evidence>
<accession>F2F5P7</accession>
<dbReference type="KEGG" id="siv:SSIL_2157"/>
<gene>
    <name evidence="1" type="ordered locus">SSIL_2157</name>
</gene>